<evidence type="ECO:0000313" key="4">
    <source>
        <dbReference type="EMBL" id="GHD76797.1"/>
    </source>
</evidence>
<keyword evidence="2" id="KW-0378">Hydrolase</keyword>
<dbReference type="PANTHER" id="PTHR47439">
    <property type="entry name" value="LOW MOLECULAR WEIGHT PHOSPHOTYROSINE PROTEIN PHOSPHATASE-RELATED"/>
    <property type="match status" value="1"/>
</dbReference>
<keyword evidence="5" id="KW-1185">Reference proteome</keyword>
<reference evidence="5" key="1">
    <citation type="journal article" date="2019" name="Int. J. Syst. Evol. Microbiol.">
        <title>The Global Catalogue of Microorganisms (GCM) 10K type strain sequencing project: providing services to taxonomists for standard genome sequencing and annotation.</title>
        <authorList>
            <consortium name="The Broad Institute Genomics Platform"/>
            <consortium name="The Broad Institute Genome Sequencing Center for Infectious Disease"/>
            <person name="Wu L."/>
            <person name="Ma J."/>
        </authorList>
    </citation>
    <scope>NUCLEOTIDE SEQUENCE [LARGE SCALE GENOMIC DNA]</scope>
    <source>
        <strain evidence="5">KCTC 23713</strain>
    </source>
</reference>
<dbReference type="Pfam" id="PF01451">
    <property type="entry name" value="LMWPc"/>
    <property type="match status" value="1"/>
</dbReference>
<proteinExistence type="inferred from homology"/>
<dbReference type="PRINTS" id="PR00719">
    <property type="entry name" value="LMWPTPASE"/>
</dbReference>
<comment type="caution">
    <text evidence="4">The sequence shown here is derived from an EMBL/GenBank/DDBJ whole genome shotgun (WGS) entry which is preliminary data.</text>
</comment>
<dbReference type="InterPro" id="IPR023485">
    <property type="entry name" value="Ptyr_pPase"/>
</dbReference>
<feature type="domain" description="Phosphotyrosine protein phosphatase I" evidence="3">
    <location>
        <begin position="18"/>
        <end position="161"/>
    </location>
</feature>
<evidence type="ECO:0000259" key="3">
    <source>
        <dbReference type="SMART" id="SM00226"/>
    </source>
</evidence>
<dbReference type="SMART" id="SM00226">
    <property type="entry name" value="LMWPc"/>
    <property type="match status" value="1"/>
</dbReference>
<evidence type="ECO:0000256" key="2">
    <source>
        <dbReference type="ARBA" id="ARBA00022801"/>
    </source>
</evidence>
<dbReference type="Proteomes" id="UP000662678">
    <property type="component" value="Unassembled WGS sequence"/>
</dbReference>
<gene>
    <name evidence="4" type="primary">ptpA</name>
    <name evidence="4" type="ORF">GCM10011419_16690</name>
</gene>
<dbReference type="SUPFAM" id="SSF52788">
    <property type="entry name" value="Phosphotyrosine protein phosphatases I"/>
    <property type="match status" value="1"/>
</dbReference>
<dbReference type="EMBL" id="BMYP01000017">
    <property type="protein sequence ID" value="GHD76797.1"/>
    <property type="molecule type" value="Genomic_DNA"/>
</dbReference>
<dbReference type="InterPro" id="IPR036196">
    <property type="entry name" value="Ptyr_pPase_sf"/>
</dbReference>
<comment type="similarity">
    <text evidence="1">Belongs to the low molecular weight phosphotyrosine protein phosphatase family.</text>
</comment>
<dbReference type="InterPro" id="IPR017867">
    <property type="entry name" value="Tyr_phospatase_low_mol_wt"/>
</dbReference>
<organism evidence="4 5">
    <name type="scientific">Vogesella fluminis</name>
    <dbReference type="NCBI Taxonomy" id="1069161"/>
    <lineage>
        <taxon>Bacteria</taxon>
        <taxon>Pseudomonadati</taxon>
        <taxon>Pseudomonadota</taxon>
        <taxon>Betaproteobacteria</taxon>
        <taxon>Neisseriales</taxon>
        <taxon>Chromobacteriaceae</taxon>
        <taxon>Vogesella</taxon>
    </lineage>
</organism>
<dbReference type="PANTHER" id="PTHR47439:SF1">
    <property type="entry name" value="ACID PHOSPHATASE"/>
    <property type="match status" value="1"/>
</dbReference>
<dbReference type="InterPro" id="IPR052995">
    <property type="entry name" value="LMW-PTP"/>
</dbReference>
<dbReference type="CDD" id="cd16343">
    <property type="entry name" value="LMWPTP"/>
    <property type="match status" value="1"/>
</dbReference>
<name>A0ABQ3H9X5_9NEIS</name>
<protein>
    <submittedName>
        <fullName evidence="4">Phosphotyrosine protein phosphatase</fullName>
    </submittedName>
</protein>
<accession>A0ABQ3H9X5</accession>
<evidence type="ECO:0000256" key="1">
    <source>
        <dbReference type="ARBA" id="ARBA00011063"/>
    </source>
</evidence>
<dbReference type="Gene3D" id="3.40.50.2300">
    <property type="match status" value="1"/>
</dbReference>
<evidence type="ECO:0000313" key="5">
    <source>
        <dbReference type="Proteomes" id="UP000662678"/>
    </source>
</evidence>
<sequence>MDQSAVIMTNNAQPSARFRVLFVCTGNICRSPTAHAIFVRDVGRAGLAAQIVVDSAGTSAWHAGEAADPRTVAAALRHGVDMGALRARPFQPQDWRQFDLILVAGYDHLAQLRWQMPADWPGELALMLADAEVPDPYYSGEAGFDAVFTLLEQASRHWLDKARAQLPAI</sequence>